<evidence type="ECO:0000313" key="6">
    <source>
        <dbReference type="EMBL" id="OGZ57920.1"/>
    </source>
</evidence>
<reference evidence="6 7" key="1">
    <citation type="journal article" date="2016" name="Nat. Commun.">
        <title>Thousands of microbial genomes shed light on interconnected biogeochemical processes in an aquifer system.</title>
        <authorList>
            <person name="Anantharaman K."/>
            <person name="Brown C.T."/>
            <person name="Hug L.A."/>
            <person name="Sharon I."/>
            <person name="Castelle C.J."/>
            <person name="Probst A.J."/>
            <person name="Thomas B.C."/>
            <person name="Singh A."/>
            <person name="Wilkins M.J."/>
            <person name="Karaoz U."/>
            <person name="Brodie E.L."/>
            <person name="Williams K.H."/>
            <person name="Hubbard S.S."/>
            <person name="Banfield J.F."/>
        </authorList>
    </citation>
    <scope>NUCLEOTIDE SEQUENCE [LARGE SCALE GENOMIC DNA]</scope>
</reference>
<evidence type="ECO:0000256" key="3">
    <source>
        <dbReference type="ARBA" id="ARBA00022801"/>
    </source>
</evidence>
<comment type="similarity">
    <text evidence="1">Belongs to the metallo-beta-lactamase superfamily.</text>
</comment>
<evidence type="ECO:0000259" key="5">
    <source>
        <dbReference type="SMART" id="SM00849"/>
    </source>
</evidence>
<dbReference type="STRING" id="1802158.A2827_01735"/>
<dbReference type="AlphaFoldDB" id="A0A1G2H6H5"/>
<dbReference type="PANTHER" id="PTHR42978">
    <property type="entry name" value="QUORUM-QUENCHING LACTONASE YTNP-RELATED-RELATED"/>
    <property type="match status" value="1"/>
</dbReference>
<dbReference type="Proteomes" id="UP000177932">
    <property type="component" value="Unassembled WGS sequence"/>
</dbReference>
<keyword evidence="2" id="KW-0479">Metal-binding</keyword>
<proteinExistence type="inferred from homology"/>
<dbReference type="EMBL" id="MHOD01000019">
    <property type="protein sequence ID" value="OGZ57920.1"/>
    <property type="molecule type" value="Genomic_DNA"/>
</dbReference>
<dbReference type="GO" id="GO:0016787">
    <property type="term" value="F:hydrolase activity"/>
    <property type="evidence" value="ECO:0007669"/>
    <property type="project" value="UniProtKB-KW"/>
</dbReference>
<dbReference type="SMART" id="SM00849">
    <property type="entry name" value="Lactamase_B"/>
    <property type="match status" value="1"/>
</dbReference>
<sequence length="285" mass="32071">MGHYTIELVIQDWFRLDGGIIFSGVPRDIWSQFAIAQDLPRYGENTVKLPVNCFLITSPNGDKVLVDTSFGDADYSRWKDKIREFGMENGFNLLNGRRDSEQPNIVIPTHLHFDHAGGCAKLQGDELVPAFENARYIIHKDEIAHAMKAHPKTRSSYLRETIDGIKMLRDRGIISLISGSRFSTDECVEVFRTRGHTPGHLSIKIKSEGETALIMGALAPTRWHINILACGVGNDTHGLEAVDHKSKFLRRAAKEKWLLLLEHDEGVAGRAIELKKDKYEFVPAP</sequence>
<dbReference type="InterPro" id="IPR051013">
    <property type="entry name" value="MBL_superfamily_lactonases"/>
</dbReference>
<name>A0A1G2H6H5_9BACT</name>
<evidence type="ECO:0000256" key="1">
    <source>
        <dbReference type="ARBA" id="ARBA00007749"/>
    </source>
</evidence>
<dbReference type="Pfam" id="PF00753">
    <property type="entry name" value="Lactamase_B"/>
    <property type="match status" value="1"/>
</dbReference>
<dbReference type="PANTHER" id="PTHR42978:SF6">
    <property type="entry name" value="QUORUM-QUENCHING LACTONASE YTNP-RELATED"/>
    <property type="match status" value="1"/>
</dbReference>
<evidence type="ECO:0000256" key="4">
    <source>
        <dbReference type="ARBA" id="ARBA00022833"/>
    </source>
</evidence>
<comment type="caution">
    <text evidence="6">The sequence shown here is derived from an EMBL/GenBank/DDBJ whole genome shotgun (WGS) entry which is preliminary data.</text>
</comment>
<dbReference type="InterPro" id="IPR036866">
    <property type="entry name" value="RibonucZ/Hydroxyglut_hydro"/>
</dbReference>
<keyword evidence="3" id="KW-0378">Hydrolase</keyword>
<evidence type="ECO:0000313" key="7">
    <source>
        <dbReference type="Proteomes" id="UP000177932"/>
    </source>
</evidence>
<gene>
    <name evidence="6" type="ORF">A2827_01735</name>
</gene>
<dbReference type="Gene3D" id="3.60.15.10">
    <property type="entry name" value="Ribonuclease Z/Hydroxyacylglutathione hydrolase-like"/>
    <property type="match status" value="1"/>
</dbReference>
<dbReference type="InterPro" id="IPR001279">
    <property type="entry name" value="Metallo-B-lactamas"/>
</dbReference>
<protein>
    <recommendedName>
        <fullName evidence="5">Metallo-beta-lactamase domain-containing protein</fullName>
    </recommendedName>
</protein>
<keyword evidence="4" id="KW-0862">Zinc</keyword>
<dbReference type="SUPFAM" id="SSF56281">
    <property type="entry name" value="Metallo-hydrolase/oxidoreductase"/>
    <property type="match status" value="1"/>
</dbReference>
<organism evidence="6 7">
    <name type="scientific">Candidatus Spechtbacteria bacterium RIFCSPHIGHO2_01_FULL_43_30</name>
    <dbReference type="NCBI Taxonomy" id="1802158"/>
    <lineage>
        <taxon>Bacteria</taxon>
        <taxon>Candidatus Spechtiibacteriota</taxon>
    </lineage>
</organism>
<feature type="domain" description="Metallo-beta-lactamase" evidence="5">
    <location>
        <begin position="50"/>
        <end position="263"/>
    </location>
</feature>
<accession>A0A1G2H6H5</accession>
<evidence type="ECO:0000256" key="2">
    <source>
        <dbReference type="ARBA" id="ARBA00022723"/>
    </source>
</evidence>
<dbReference type="GO" id="GO:0046872">
    <property type="term" value="F:metal ion binding"/>
    <property type="evidence" value="ECO:0007669"/>
    <property type="project" value="UniProtKB-KW"/>
</dbReference>